<evidence type="ECO:0000256" key="3">
    <source>
        <dbReference type="SAM" id="SignalP"/>
    </source>
</evidence>
<proteinExistence type="predicted"/>
<name>A0A833VEC2_9POAL</name>
<dbReference type="GO" id="GO:0005576">
    <property type="term" value="C:extracellular region"/>
    <property type="evidence" value="ECO:0007669"/>
    <property type="project" value="UniProtKB-SubCell"/>
</dbReference>
<feature type="signal peptide" evidence="3">
    <location>
        <begin position="1"/>
        <end position="24"/>
    </location>
</feature>
<organism evidence="5 6">
    <name type="scientific">Carex littledalei</name>
    <dbReference type="NCBI Taxonomy" id="544730"/>
    <lineage>
        <taxon>Eukaryota</taxon>
        <taxon>Viridiplantae</taxon>
        <taxon>Streptophyta</taxon>
        <taxon>Embryophyta</taxon>
        <taxon>Tracheophyta</taxon>
        <taxon>Spermatophyta</taxon>
        <taxon>Magnoliopsida</taxon>
        <taxon>Liliopsida</taxon>
        <taxon>Poales</taxon>
        <taxon>Cyperaceae</taxon>
        <taxon>Cyperoideae</taxon>
        <taxon>Cariceae</taxon>
        <taxon>Carex</taxon>
        <taxon>Carex subgen. Euthyceras</taxon>
    </lineage>
</organism>
<dbReference type="SUPFAM" id="SSF47699">
    <property type="entry name" value="Bifunctional inhibitor/lipid-transfer protein/seed storage 2S albumin"/>
    <property type="match status" value="1"/>
</dbReference>
<keyword evidence="6" id="KW-1185">Reference proteome</keyword>
<evidence type="ECO:0000313" key="6">
    <source>
        <dbReference type="Proteomes" id="UP000623129"/>
    </source>
</evidence>
<dbReference type="InterPro" id="IPR036312">
    <property type="entry name" value="Bifun_inhib/LTP/seed_sf"/>
</dbReference>
<dbReference type="PANTHER" id="PTHR34481">
    <property type="entry name" value="TRYPSIN/FACTOR XIIA INHIBITOR-RELATED"/>
    <property type="match status" value="1"/>
</dbReference>
<keyword evidence="3" id="KW-0732">Signal</keyword>
<sequence length="137" mass="16056">MASASLNKLIAIAVISLIVASATAQFDNSRERCRHEMQESQLRSCKQFLMQKSREMLMSFTNYGMRERCCTELRDVSPQCRCDAIEEMMSDMREEMEEEQNRHGGHVSRKMMEMAERLPSMCHVSPGYCHMRERLMY</sequence>
<dbReference type="InterPro" id="IPR016140">
    <property type="entry name" value="Bifunc_inhib/LTP/seed_store"/>
</dbReference>
<evidence type="ECO:0000256" key="1">
    <source>
        <dbReference type="ARBA" id="ARBA00004613"/>
    </source>
</evidence>
<dbReference type="EMBL" id="SWLB01000029">
    <property type="protein sequence ID" value="KAF3320608.1"/>
    <property type="molecule type" value="Genomic_DNA"/>
</dbReference>
<feature type="domain" description="Bifunctional inhibitor/plant lipid transfer protein/seed storage helical" evidence="4">
    <location>
        <begin position="45"/>
        <end position="129"/>
    </location>
</feature>
<feature type="chain" id="PRO_5032335758" evidence="3">
    <location>
        <begin position="25"/>
        <end position="137"/>
    </location>
</feature>
<comment type="subcellular location">
    <subcellularLocation>
        <location evidence="1">Secreted</location>
    </subcellularLocation>
</comment>
<dbReference type="CDD" id="cd00261">
    <property type="entry name" value="AAI_SS"/>
    <property type="match status" value="1"/>
</dbReference>
<dbReference type="OrthoDB" id="675647at2759"/>
<comment type="caution">
    <text evidence="5">The sequence shown here is derived from an EMBL/GenBank/DDBJ whole genome shotgun (WGS) entry which is preliminary data.</text>
</comment>
<gene>
    <name evidence="5" type="ORF">FCM35_KLT15304</name>
</gene>
<keyword evidence="2" id="KW-0964">Secreted</keyword>
<evidence type="ECO:0000256" key="2">
    <source>
        <dbReference type="ARBA" id="ARBA00022525"/>
    </source>
</evidence>
<dbReference type="Pfam" id="PF00234">
    <property type="entry name" value="Tryp_alpha_amyl"/>
    <property type="match status" value="1"/>
</dbReference>
<reference evidence="5" key="1">
    <citation type="submission" date="2020-01" db="EMBL/GenBank/DDBJ databases">
        <title>Genome sequence of Kobresia littledalei, the first chromosome-level genome in the family Cyperaceae.</title>
        <authorList>
            <person name="Qu G."/>
        </authorList>
    </citation>
    <scope>NUCLEOTIDE SEQUENCE</scope>
    <source>
        <strain evidence="5">C.B.Clarke</strain>
        <tissue evidence="5">Leaf</tissue>
    </source>
</reference>
<dbReference type="PANTHER" id="PTHR34481:SF9">
    <property type="entry name" value="19 KDA GLOBULIN"/>
    <property type="match status" value="1"/>
</dbReference>
<protein>
    <submittedName>
        <fullName evidence="5">2S albumin small chain</fullName>
    </submittedName>
</protein>
<dbReference type="AlphaFoldDB" id="A0A833VEC2"/>
<dbReference type="Proteomes" id="UP000623129">
    <property type="component" value="Unassembled WGS sequence"/>
</dbReference>
<dbReference type="Gene3D" id="1.10.110.10">
    <property type="entry name" value="Plant lipid-transfer and hydrophobic proteins"/>
    <property type="match status" value="1"/>
</dbReference>
<accession>A0A833VEC2</accession>
<evidence type="ECO:0000259" key="4">
    <source>
        <dbReference type="SMART" id="SM00499"/>
    </source>
</evidence>
<evidence type="ECO:0000313" key="5">
    <source>
        <dbReference type="EMBL" id="KAF3320608.1"/>
    </source>
</evidence>
<dbReference type="SMART" id="SM00499">
    <property type="entry name" value="AAI"/>
    <property type="match status" value="1"/>
</dbReference>